<protein>
    <recommendedName>
        <fullName evidence="3">RNA-directed RNA polymerase</fullName>
        <ecNumber evidence="3">2.7.7.48</ecNumber>
    </recommendedName>
    <alternativeName>
        <fullName evidence="19">Replicase</fullName>
    </alternativeName>
    <alternativeName>
        <fullName evidence="18">Transcriptase</fullName>
    </alternativeName>
</protein>
<evidence type="ECO:0000256" key="10">
    <source>
        <dbReference type="ARBA" id="ARBA00022840"/>
    </source>
</evidence>
<evidence type="ECO:0000256" key="11">
    <source>
        <dbReference type="ARBA" id="ARBA00022844"/>
    </source>
</evidence>
<dbReference type="Proteomes" id="UP000138996">
    <property type="component" value="Segment"/>
</dbReference>
<evidence type="ECO:0000256" key="21">
    <source>
        <dbReference type="ARBA" id="ARBA00047370"/>
    </source>
</evidence>
<comment type="catalytic activity">
    <reaction evidence="16">
        <text>a 5'-end triphospho-adenylyl-adenylyl-cytidylyl-adenosine in mRNA + GDP + H(+) = a 5'-end (5'-triphosphoguanosine)-adenylyl-adenylyl-cytidylyl-adenosine in mRNA + diphosphate</text>
        <dbReference type="Rhea" id="RHEA:65436"/>
        <dbReference type="Rhea" id="RHEA-COMP:16797"/>
        <dbReference type="Rhea" id="RHEA-COMP:16799"/>
        <dbReference type="ChEBI" id="CHEBI:15378"/>
        <dbReference type="ChEBI" id="CHEBI:33019"/>
        <dbReference type="ChEBI" id="CHEBI:58189"/>
        <dbReference type="ChEBI" id="CHEBI:156484"/>
        <dbReference type="ChEBI" id="CHEBI:156503"/>
        <dbReference type="EC" id="2.7.7.88"/>
    </reaction>
</comment>
<comment type="catalytic activity">
    <reaction evidence="21">
        <text>a 5'-end (5'-triphosphoguanosine)-adenylyl-adenylyl-cytidylyl-adenosine in mRNA + 2 S-adenosyl-L-methionine = a 5'-end (N(7)-methyl 5'-triphosphoguanosine)-(2'-O-methyladenylyl)-adenylyl-cytidylyl-adenosine in mRNA + 2 S-adenosyl-L-homocysteine + H(+)</text>
        <dbReference type="Rhea" id="RHEA:65376"/>
        <dbReference type="Rhea" id="RHEA-COMP:16797"/>
        <dbReference type="Rhea" id="RHEA-COMP:16798"/>
        <dbReference type="ChEBI" id="CHEBI:15378"/>
        <dbReference type="ChEBI" id="CHEBI:57856"/>
        <dbReference type="ChEBI" id="CHEBI:59789"/>
        <dbReference type="ChEBI" id="CHEBI:156483"/>
        <dbReference type="ChEBI" id="CHEBI:156484"/>
        <dbReference type="EC" id="2.1.1.375"/>
    </reaction>
</comment>
<evidence type="ECO:0000256" key="6">
    <source>
        <dbReference type="ARBA" id="ARBA00022679"/>
    </source>
</evidence>
<feature type="region of interest" description="Disordered" evidence="23">
    <location>
        <begin position="1"/>
        <end position="21"/>
    </location>
</feature>
<evidence type="ECO:0000256" key="16">
    <source>
        <dbReference type="ARBA" id="ARBA00024494"/>
    </source>
</evidence>
<dbReference type="Pfam" id="PF14318">
    <property type="entry name" value="Mononeg_mRNAcap"/>
    <property type="match status" value="1"/>
</dbReference>
<keyword evidence="7" id="KW-0949">S-adenosyl-L-methionine</keyword>
<evidence type="ECO:0000256" key="7">
    <source>
        <dbReference type="ARBA" id="ARBA00022691"/>
    </source>
</evidence>
<keyword evidence="11" id="KW-0946">Virion</keyword>
<keyword evidence="15" id="KW-0511">Multifunctional enzyme</keyword>
<keyword evidence="8" id="KW-0548">Nucleotidyltransferase</keyword>
<keyword evidence="5" id="KW-0507">mRNA processing</keyword>
<dbReference type="GO" id="GO:0044423">
    <property type="term" value="C:virion component"/>
    <property type="evidence" value="ECO:0007669"/>
    <property type="project" value="UniProtKB-KW"/>
</dbReference>
<dbReference type="Pfam" id="PF00946">
    <property type="entry name" value="Mononeg_RNA_pol"/>
    <property type="match status" value="2"/>
</dbReference>
<dbReference type="PROSITE" id="PS50526">
    <property type="entry name" value="RDRP_SSRNA_NEG_NONSEG"/>
    <property type="match status" value="1"/>
</dbReference>
<evidence type="ECO:0000256" key="3">
    <source>
        <dbReference type="ARBA" id="ARBA00012494"/>
    </source>
</evidence>
<comment type="catalytic activity">
    <reaction evidence="20">
        <text>a 5'-end (5'-triphosphoguanosine)-adenylyl-adenylyl-cytidylyl-adenosine in mRNA + S-adenosyl-L-methionine = a 5'-end (5'-triphosphoguanosine)-(2'-O-methyladenylyl)-adenylyl-cytidylyl-adenosine in mRNA + S-adenosyl-L-homocysteine + H(+)</text>
        <dbReference type="Rhea" id="RHEA:65380"/>
        <dbReference type="Rhea" id="RHEA-COMP:16797"/>
        <dbReference type="Rhea" id="RHEA-COMP:16801"/>
        <dbReference type="ChEBI" id="CHEBI:15378"/>
        <dbReference type="ChEBI" id="CHEBI:57856"/>
        <dbReference type="ChEBI" id="CHEBI:59789"/>
        <dbReference type="ChEBI" id="CHEBI:156482"/>
        <dbReference type="ChEBI" id="CHEBI:156484"/>
    </reaction>
</comment>
<dbReference type="GO" id="GO:0030430">
    <property type="term" value="C:host cell cytoplasm"/>
    <property type="evidence" value="ECO:0007669"/>
    <property type="project" value="UniProtKB-SubCell"/>
</dbReference>
<keyword evidence="9" id="KW-0547">Nucleotide-binding</keyword>
<accession>A0A0F7LHN2</accession>
<proteinExistence type="predicted"/>
<keyword evidence="12" id="KW-0693">Viral RNA replication</keyword>
<evidence type="ECO:0000256" key="1">
    <source>
        <dbReference type="ARBA" id="ARBA00004192"/>
    </source>
</evidence>
<evidence type="ECO:0000256" key="4">
    <source>
        <dbReference type="ARBA" id="ARBA00022484"/>
    </source>
</evidence>
<evidence type="ECO:0000256" key="17">
    <source>
        <dbReference type="ARBA" id="ARBA00024499"/>
    </source>
</evidence>
<evidence type="ECO:0000256" key="22">
    <source>
        <dbReference type="ARBA" id="ARBA00048548"/>
    </source>
</evidence>
<evidence type="ECO:0000256" key="13">
    <source>
        <dbReference type="ARBA" id="ARBA00023042"/>
    </source>
</evidence>
<dbReference type="GO" id="GO:0004482">
    <property type="term" value="F:mRNA 5'-cap (guanine-N7-)-methyltransferase activity"/>
    <property type="evidence" value="ECO:0007669"/>
    <property type="project" value="InterPro"/>
</dbReference>
<dbReference type="GO" id="GO:0003968">
    <property type="term" value="F:RNA-directed RNA polymerase activity"/>
    <property type="evidence" value="ECO:0007669"/>
    <property type="project" value="UniProtKB-KW"/>
</dbReference>
<keyword evidence="26" id="KW-1185">Reference proteome</keyword>
<feature type="region of interest" description="Disordered" evidence="23">
    <location>
        <begin position="910"/>
        <end position="929"/>
    </location>
</feature>
<keyword evidence="13" id="KW-0506">mRNA capping</keyword>
<evidence type="ECO:0000256" key="9">
    <source>
        <dbReference type="ARBA" id="ARBA00022741"/>
    </source>
</evidence>
<gene>
    <name evidence="25" type="primary">L</name>
</gene>
<keyword evidence="6" id="KW-0808">Transferase</keyword>
<evidence type="ECO:0000256" key="23">
    <source>
        <dbReference type="SAM" id="MobiDB-lite"/>
    </source>
</evidence>
<name>A0A0F7LHN2_9RHAB</name>
<evidence type="ECO:0000259" key="24">
    <source>
        <dbReference type="PROSITE" id="PS50526"/>
    </source>
</evidence>
<dbReference type="KEGG" id="vg:26122643"/>
<evidence type="ECO:0000256" key="8">
    <source>
        <dbReference type="ARBA" id="ARBA00022695"/>
    </source>
</evidence>
<evidence type="ECO:0000256" key="18">
    <source>
        <dbReference type="ARBA" id="ARBA00030436"/>
    </source>
</evidence>
<comment type="catalytic activity">
    <reaction evidence="22">
        <text>GTP + H2O = GDP + phosphate + H(+)</text>
        <dbReference type="Rhea" id="RHEA:19669"/>
        <dbReference type="ChEBI" id="CHEBI:15377"/>
        <dbReference type="ChEBI" id="CHEBI:15378"/>
        <dbReference type="ChEBI" id="CHEBI:37565"/>
        <dbReference type="ChEBI" id="CHEBI:43474"/>
        <dbReference type="ChEBI" id="CHEBI:58189"/>
    </reaction>
</comment>
<dbReference type="RefSeq" id="YP_009176977.1">
    <property type="nucleotide sequence ID" value="NC_028231.1"/>
</dbReference>
<evidence type="ECO:0000313" key="26">
    <source>
        <dbReference type="Proteomes" id="UP000138996"/>
    </source>
</evidence>
<dbReference type="EC" id="2.7.7.48" evidence="3"/>
<evidence type="ECO:0000256" key="20">
    <source>
        <dbReference type="ARBA" id="ARBA00047332"/>
    </source>
</evidence>
<dbReference type="InterPro" id="IPR026890">
    <property type="entry name" value="Mononeg_mRNAcap"/>
</dbReference>
<evidence type="ECO:0000256" key="14">
    <source>
        <dbReference type="ARBA" id="ARBA00023200"/>
    </source>
</evidence>
<comment type="subcellular location">
    <subcellularLocation>
        <location evidence="1">Host cytoplasm</location>
    </subcellularLocation>
    <subcellularLocation>
        <location evidence="2">Virion</location>
    </subcellularLocation>
</comment>
<evidence type="ECO:0000256" key="12">
    <source>
        <dbReference type="ARBA" id="ARBA00022953"/>
    </source>
</evidence>
<dbReference type="InterPro" id="IPR014023">
    <property type="entry name" value="Mononeg_RNA_pol_cat"/>
</dbReference>
<evidence type="ECO:0000256" key="15">
    <source>
        <dbReference type="ARBA" id="ARBA00023268"/>
    </source>
</evidence>
<evidence type="ECO:0000256" key="19">
    <source>
        <dbReference type="ARBA" id="ARBA00031012"/>
    </source>
</evidence>
<dbReference type="GO" id="GO:0005524">
    <property type="term" value="F:ATP binding"/>
    <property type="evidence" value="ECO:0007669"/>
    <property type="project" value="UniProtKB-KW"/>
</dbReference>
<keyword evidence="10" id="KW-0067">ATP-binding</keyword>
<keyword evidence="4 25" id="KW-0696">RNA-directed RNA polymerase</keyword>
<evidence type="ECO:0000256" key="5">
    <source>
        <dbReference type="ARBA" id="ARBA00022664"/>
    </source>
</evidence>
<keyword evidence="14" id="KW-1035">Host cytoplasm</keyword>
<evidence type="ECO:0000313" key="25">
    <source>
        <dbReference type="EMBL" id="AKH61406.1"/>
    </source>
</evidence>
<dbReference type="GeneID" id="26122643"/>
<reference evidence="25 26" key="1">
    <citation type="journal article" date="2015" name="Virus Res.">
        <title>Complete genome sequence and intracellular protein localization of Datura yellow vein nucleorhabdovirus.</title>
        <authorList>
            <person name="Dietzgen R.G."/>
            <person name="Innes D.J."/>
            <person name="Bejerman N."/>
        </authorList>
    </citation>
    <scope>NUCLEOTIDE SEQUENCE [LARGE SCALE GENOMIC DNA]</scope>
</reference>
<comment type="catalytic activity">
    <reaction evidence="17">
        <text>a 5'-end (5'-triphosphoguanosine)-(2'-O-methyladenylyl)-adenylyl-cytidylyl-adenosine in mRNA + S-adenosyl-L-methionine = a 5'-end (N(7)-methyl 5'-triphosphoguanosine)-(2'-O-methyladenylyl)-adenylyl-cytidylyl-adenosine in mRNA + S-adenosyl-L-homocysteine</text>
        <dbReference type="Rhea" id="RHEA:65440"/>
        <dbReference type="Rhea" id="RHEA-COMP:16798"/>
        <dbReference type="Rhea" id="RHEA-COMP:16801"/>
        <dbReference type="ChEBI" id="CHEBI:57856"/>
        <dbReference type="ChEBI" id="CHEBI:59789"/>
        <dbReference type="ChEBI" id="CHEBI:156482"/>
        <dbReference type="ChEBI" id="CHEBI:156483"/>
    </reaction>
</comment>
<feature type="domain" description="RdRp catalytic" evidence="24">
    <location>
        <begin position="635"/>
        <end position="819"/>
    </location>
</feature>
<dbReference type="EMBL" id="KM823531">
    <property type="protein sequence ID" value="AKH61406.1"/>
    <property type="molecule type" value="Viral_cRNA"/>
</dbReference>
<organism evidence="25 26">
    <name type="scientific">Datura yellow vein nucleorhabdovirus</name>
    <dbReference type="NCBI Taxonomy" id="195059"/>
    <lineage>
        <taxon>Viruses</taxon>
        <taxon>Riboviria</taxon>
        <taxon>Orthornavirae</taxon>
        <taxon>Negarnaviricota</taxon>
        <taxon>Haploviricotina</taxon>
        <taxon>Monjiviricetes</taxon>
        <taxon>Mononegavirales</taxon>
        <taxon>Rhabdoviridae</taxon>
        <taxon>Betarhabdovirinae</taxon>
        <taxon>Betanucleorhabdovirus</taxon>
        <taxon>Betanucleorhabdovirus daturae</taxon>
    </lineage>
</organism>
<sequence>MEDTHWTSAASWTGDDTDDMLVGEERSNQETAGSYHCKSALRDHQSNMKLFLYKKSFLKLRDLTGADPYTDDVCLLLPDMWNCFFHKSHGLNRIEDYRAARQHTIPYPAVDNWLSHVARNFMNSSIIINTLNQEKTIWKSEMSWLNKFQDADYYSMMGPLESVIKLVGFLNASLVVLNFTPIEERPSIRATLPGVCVSEHDGVFTMAFNEYLSIVICGQAVRVRTPAYDQIMQTDFYLNLCDKINERLNVSIGASLVQKLSIIRGTGNPDECNMTAIVTRIIGWGDRLLYRLKNRAYDLIGKYEAYCVSSILMYDDEEIWMKDEFQRNLLVDDEDNAPDLYLYARELCAELNQLSPIALAEVHGLWRIWGHPIIDLEGGLKKMETTCLKRHNIDTKETKTGERTFKSIFAINYYKKHHHYPLCNMTSRDMMNLYWEHLTERDAEEINRDRVEDVGRCYLFRCIRDNRPIDDRVSGYSHSDWDRIIFYQNFQTPHSVNLATMIKDKAISQTRSELVSSVLTRNSVFDSTKRRGVLKWLSEQTLRLKNYLIGVDTNGLAEDDRIIGLYPKERELKTKARFFSLMSYNMRMYVTATEEILGKYLLPYFPMITMSDTLLSMIIRLFNMTTNIGATDSSVTYSMNIDFSKWNQNMREQTNDLVFQNIDRVVGFRRLISRTHEIFRTSYLYLCSGEYIPAIIRGRLTAVSPYSRIGDESGKEGLRQKGWTITTVCDIVSLAFVHGVAIELIGGGDNQVLTVTIKSSKKNLSLTYSQQRRLIRGRMERFRNALAKKMDKRGLPLKLEETWISHRLLMYNKIMYHDGVPLTSRLKVISRLFSNSNEGIACLGSVCSTLGTGYQSLSTKDYDPVLAWVVSRVFTLLNVAQYHLACPVSGLTRLDKTILSSQTYMREGLSPFGASRRNPTPHSSKRDEVSFTGDKTLDVVDLYLICLYYHKVFGGPGVGSPLSYIMKGFPDPLSEALCFNYMVIRGGSYMSPVTRQKIENMTRVEKAKVKHWEHLLEDPVSVNHDAPSHGIAALREQASEVLKKATIKNRQFKELITLGDKNYLRELSENLCSPPVLEPRLLHDIVGSTIPGYVNTILSKVDQSSTLSKLSTTGGVISNIYESEIKYYLYLTNKIKIGKGHTLSTCPTRDATTLRNTTWGKEIVGVTTPHPAAYLHPISHGDGSLMCDQNYISLLVKRPFKIHELKRGEFRPYFGSYTKEKFKGSILASAYGDEDLIRRALKIQKLLGWRYKQGTYMYKVVQGILSCVTNADPNKFLPTVEEITGDVEHRYHDMATKHGGIPSNLIKHYTHVSCNTSTFINHSKGAANESLHFQAAIIYCSMVGIMSEAHKHKTSRMYHFHESCNVCIQPIIQPEDVERLPHDVSLMACKQNELMYVEEADIPVHFHNVVAFHNNQMKQARLNQKAAPEEMVEFRDKKERTSWLLLAISTLILNKGVKESAIDLIIYMMSKEEIIISLLAFLYVSLIQKNLPLREYDICDIKDIIVENGKVISKLLMSPKIRGLMYEEGIIEGKRKSGEENAMLCLVQDRHHMLCDTLRGAVCKYQDPHYKISKTLMLIVDNPSSLSCKVCSEYVHSTIWAKEDKVCAIHQPSDRDISYHLYSLDKLARFAGPANAPSTKKRKRADGLFSFIKVAKDTTSSRIVKTRLSGFLFRKLPYEENLQNYICGGWSNVRVTSDETEESDRLRHQSLVFPEPPYGTVLPSEEGEVLALVQGIVAVLSLCCGGESHGVISVALEIDINKFSAQTYCKSICMISDTLSQIGDITIRLLFLLDNVTDLERTDNNIISDICYNIRLSGYNTGRLHIIEKGESQMDTSGVLEQSDIAILMNPKVVAYLPETQQRAFVYTNNEKCYEVLTDLESIMDENNVSSKGNILQPLFSSSYPSPAIVMLDKIRFGSTDDGRSFSDSKVRDALDTHQPNLDNVTTNMIVESSAAGGGTSLVYGVYKRYVTLDCGILEESHMVRVMSCLSVGLYDFALRSERGDSMNWKCMLLIKIIISLKIATAEDSTYALKYYSRTVGVSFKRGTCRRILLHKGVPRDGEMGGLVNWTRGSFAQDLPSVLMEVRKWIVINWTSNHKLTRYIDI</sequence>
<evidence type="ECO:0000256" key="2">
    <source>
        <dbReference type="ARBA" id="ARBA00004328"/>
    </source>
</evidence>
<feature type="compositionally biased region" description="Polar residues" evidence="23">
    <location>
        <begin position="1"/>
        <end position="11"/>
    </location>
</feature>